<dbReference type="GO" id="GO:0007062">
    <property type="term" value="P:sister chromatid cohesion"/>
    <property type="evidence" value="ECO:0007669"/>
    <property type="project" value="InterPro"/>
</dbReference>
<dbReference type="Pfam" id="PF04824">
    <property type="entry name" value="Rad21_Rec8"/>
    <property type="match status" value="1"/>
</dbReference>
<protein>
    <recommendedName>
        <fullName evidence="14">Double-strand-break repair protein rad21</fullName>
    </recommendedName>
</protein>
<feature type="compositionally biased region" description="Basic residues" evidence="6">
    <location>
        <begin position="510"/>
        <end position="521"/>
    </location>
</feature>
<comment type="caution">
    <text evidence="9">The sequence shown here is derived from an EMBL/GenBank/DDBJ whole genome shotgun (WGS) entry which is preliminary data.</text>
</comment>
<dbReference type="InterPro" id="IPR023093">
    <property type="entry name" value="ScpA-like_C"/>
</dbReference>
<dbReference type="Proteomes" id="UP000663829">
    <property type="component" value="Unassembled WGS sequence"/>
</dbReference>
<dbReference type="GO" id="GO:0008278">
    <property type="term" value="C:cohesin complex"/>
    <property type="evidence" value="ECO:0007669"/>
    <property type="project" value="InterPro"/>
</dbReference>
<evidence type="ECO:0000313" key="12">
    <source>
        <dbReference type="EMBL" id="CAF3705423.1"/>
    </source>
</evidence>
<feature type="domain" description="Rad21/Rec8-like protein N-terminal" evidence="8">
    <location>
        <begin position="1"/>
        <end position="92"/>
    </location>
</feature>
<keyword evidence="5" id="KW-0539">Nucleus</keyword>
<dbReference type="Proteomes" id="UP000682733">
    <property type="component" value="Unassembled WGS sequence"/>
</dbReference>
<evidence type="ECO:0008006" key="14">
    <source>
        <dbReference type="Google" id="ProtNLM"/>
    </source>
</evidence>
<proteinExistence type="inferred from homology"/>
<dbReference type="CDD" id="cd21792">
    <property type="entry name" value="Rad21_Rec8_M_NXP1-like"/>
    <property type="match status" value="1"/>
</dbReference>
<name>A0A813SVG5_9BILA</name>
<evidence type="ECO:0000256" key="2">
    <source>
        <dbReference type="ARBA" id="ARBA00004286"/>
    </source>
</evidence>
<dbReference type="EMBL" id="CAJOBA010004181">
    <property type="protein sequence ID" value="CAF3705423.1"/>
    <property type="molecule type" value="Genomic_DNA"/>
</dbReference>
<evidence type="ECO:0000313" key="10">
    <source>
        <dbReference type="EMBL" id="CAF0928549.1"/>
    </source>
</evidence>
<evidence type="ECO:0000313" key="9">
    <source>
        <dbReference type="EMBL" id="CAF0805955.1"/>
    </source>
</evidence>
<accession>A0A813SVG5</accession>
<feature type="compositionally biased region" description="Low complexity" evidence="6">
    <location>
        <begin position="551"/>
        <end position="571"/>
    </location>
</feature>
<dbReference type="InterPro" id="IPR049589">
    <property type="entry name" value="NXP1_M-like"/>
</dbReference>
<evidence type="ECO:0000313" key="13">
    <source>
        <dbReference type="Proteomes" id="UP000663829"/>
    </source>
</evidence>
<dbReference type="GO" id="GO:1990414">
    <property type="term" value="P:replication-born double-strand break repair via sister chromatid exchange"/>
    <property type="evidence" value="ECO:0007669"/>
    <property type="project" value="TreeGrafter"/>
</dbReference>
<evidence type="ECO:0000256" key="1">
    <source>
        <dbReference type="ARBA" id="ARBA00004123"/>
    </source>
</evidence>
<dbReference type="Proteomes" id="UP000681722">
    <property type="component" value="Unassembled WGS sequence"/>
</dbReference>
<dbReference type="InterPro" id="IPR036390">
    <property type="entry name" value="WH_DNA-bd_sf"/>
</dbReference>
<feature type="region of interest" description="Disordered" evidence="6">
    <location>
        <begin position="501"/>
        <end position="637"/>
    </location>
</feature>
<dbReference type="InterPro" id="IPR006910">
    <property type="entry name" value="Rad21_Rec8_N"/>
</dbReference>
<dbReference type="OrthoDB" id="10071381at2759"/>
<dbReference type="EMBL" id="CAJNOQ010000480">
    <property type="protein sequence ID" value="CAF0805955.1"/>
    <property type="molecule type" value="Genomic_DNA"/>
</dbReference>
<comment type="similarity">
    <text evidence="3">Belongs to the rad21 family.</text>
</comment>
<dbReference type="GO" id="GO:0003682">
    <property type="term" value="F:chromatin binding"/>
    <property type="evidence" value="ECO:0007669"/>
    <property type="project" value="TreeGrafter"/>
</dbReference>
<feature type="domain" description="Rad21/Rec8-like protein C-terminal eukaryotic" evidence="7">
    <location>
        <begin position="686"/>
        <end position="727"/>
    </location>
</feature>
<dbReference type="EMBL" id="CAJNOK010004179">
    <property type="protein sequence ID" value="CAF0928549.1"/>
    <property type="molecule type" value="Genomic_DNA"/>
</dbReference>
<evidence type="ECO:0000259" key="7">
    <source>
        <dbReference type="Pfam" id="PF04824"/>
    </source>
</evidence>
<keyword evidence="13" id="KW-1185">Reference proteome</keyword>
<dbReference type="Proteomes" id="UP000677228">
    <property type="component" value="Unassembled WGS sequence"/>
</dbReference>
<evidence type="ECO:0000256" key="4">
    <source>
        <dbReference type="ARBA" id="ARBA00022454"/>
    </source>
</evidence>
<dbReference type="AlphaFoldDB" id="A0A813SVG5"/>
<dbReference type="InterPro" id="IPR006909">
    <property type="entry name" value="Rad21/Rec8_C_eu"/>
</dbReference>
<evidence type="ECO:0000256" key="3">
    <source>
        <dbReference type="ARBA" id="ARBA00009870"/>
    </source>
</evidence>
<dbReference type="Gene3D" id="1.10.10.580">
    <property type="entry name" value="Structural maintenance of chromosome 1. Chain E"/>
    <property type="match status" value="1"/>
</dbReference>
<dbReference type="GO" id="GO:0005634">
    <property type="term" value="C:nucleus"/>
    <property type="evidence" value="ECO:0007669"/>
    <property type="project" value="UniProtKB-SubCell"/>
</dbReference>
<evidence type="ECO:0000259" key="8">
    <source>
        <dbReference type="Pfam" id="PF04825"/>
    </source>
</evidence>
<dbReference type="InterPro" id="IPR039781">
    <property type="entry name" value="Rad21/Rec8-like"/>
</dbReference>
<keyword evidence="4" id="KW-0158">Chromosome</keyword>
<sequence>MFYTHAILTKRGPLARLWLAAHWDKKLTKAQIFETDIRASCESILEPCLKLALRTKGHLLLGVVRIYSRKTKYLLADCNEAFIKIKMAFRPGIVSTTGAGGSGQDGNLTLAQDGLQGDQREVSIAAITLPENFHEFDGLIDLDIDYIDDPSRFQLHQARAEEITLKEDFITVPMPLDDDFGDYMDDNDIFRKNLQSSHYNNSIGFNGEDYNAFNIVMHYSRTFFLLGIRKDHSLMNGDHDEPFFDDIHPPASVVSAIGIGGDNSNLSAQDQYDHVMSPFAQDDIPPLDDQQPPPDNQIAKIDRMYIVPSDDNRMDVGDDYPALHLRKSTVGNRQSPAAAQHQPGVDDTTLLSNASDEFILPPIITTAPTADVTQTRTPRHAKRKRKLLIDDVKEIDSQSMKTQLSDTSDIVGVLELAPPTRRLMHWKETGGVEKLFTLTATQIFSKTLQQLIQRNMITKSLLDMPNYIVEPDELSQESIDEARRAAVGDLNVLPGEQSVLLQDKNQTLSPRRRTATQKKRTLSKDEQEEEQQQEKRRRTAATPEQQHHQDMLPPLGDMLPPMDSMLPPLSDNLMMPPPSVDQGGPLSVAPHSPMRRSPRKIHSEQKTSPSKRKERKTTFRDEDEEDDEDSETATAQDVSINGFDYDFESGRKLSRRGRAMLQMLEKGFDYGDAVSFHDHLTSTAIKSSLNRKITAQKFYTLLVLKKLQAVDVDQSEPYGDILITKSKQFDRLLTINE</sequence>
<evidence type="ECO:0000256" key="5">
    <source>
        <dbReference type="ARBA" id="ARBA00023242"/>
    </source>
</evidence>
<gene>
    <name evidence="9" type="ORF">GPM918_LOCUS3774</name>
    <name evidence="10" type="ORF">OVA965_LOCUS11021</name>
    <name evidence="11" type="ORF">SRO942_LOCUS3774</name>
    <name evidence="12" type="ORF">TMI583_LOCUS11017</name>
</gene>
<dbReference type="PANTHER" id="PTHR12585:SF69">
    <property type="entry name" value="FI11703P"/>
    <property type="match status" value="1"/>
</dbReference>
<evidence type="ECO:0000256" key="6">
    <source>
        <dbReference type="SAM" id="MobiDB-lite"/>
    </source>
</evidence>
<dbReference type="SUPFAM" id="SSF46785">
    <property type="entry name" value="Winged helix' DNA-binding domain"/>
    <property type="match status" value="1"/>
</dbReference>
<dbReference type="PANTHER" id="PTHR12585">
    <property type="entry name" value="SCC1 / RAD21 FAMILY MEMBER"/>
    <property type="match status" value="1"/>
</dbReference>
<dbReference type="Pfam" id="PF04825">
    <property type="entry name" value="Rad21_Rec8_N"/>
    <property type="match status" value="1"/>
</dbReference>
<comment type="subcellular location">
    <subcellularLocation>
        <location evidence="2">Chromosome</location>
    </subcellularLocation>
    <subcellularLocation>
        <location evidence="1">Nucleus</location>
    </subcellularLocation>
</comment>
<evidence type="ECO:0000313" key="11">
    <source>
        <dbReference type="EMBL" id="CAF3591360.1"/>
    </source>
</evidence>
<organism evidence="9 13">
    <name type="scientific">Didymodactylos carnosus</name>
    <dbReference type="NCBI Taxonomy" id="1234261"/>
    <lineage>
        <taxon>Eukaryota</taxon>
        <taxon>Metazoa</taxon>
        <taxon>Spiralia</taxon>
        <taxon>Gnathifera</taxon>
        <taxon>Rotifera</taxon>
        <taxon>Eurotatoria</taxon>
        <taxon>Bdelloidea</taxon>
        <taxon>Philodinida</taxon>
        <taxon>Philodinidae</taxon>
        <taxon>Didymodactylos</taxon>
    </lineage>
</organism>
<feature type="compositionally biased region" description="Acidic residues" evidence="6">
    <location>
        <begin position="621"/>
        <end position="631"/>
    </location>
</feature>
<dbReference type="EMBL" id="CAJOBC010000480">
    <property type="protein sequence ID" value="CAF3591360.1"/>
    <property type="molecule type" value="Genomic_DNA"/>
</dbReference>
<reference evidence="9" key="1">
    <citation type="submission" date="2021-02" db="EMBL/GenBank/DDBJ databases">
        <authorList>
            <person name="Nowell W R."/>
        </authorList>
    </citation>
    <scope>NUCLEOTIDE SEQUENCE</scope>
</reference>